<dbReference type="PIRSF" id="PIRSF000350">
    <property type="entry name" value="Mercury_reductase_MerA"/>
    <property type="match status" value="1"/>
</dbReference>
<dbReference type="GO" id="GO:0006749">
    <property type="term" value="P:glutathione metabolic process"/>
    <property type="evidence" value="ECO:0007669"/>
    <property type="project" value="InterPro"/>
</dbReference>
<keyword evidence="16" id="KW-0521">NADP</keyword>
<feature type="binding site" evidence="13">
    <location>
        <position position="65"/>
    </location>
    <ligand>
        <name>FAD</name>
        <dbReference type="ChEBI" id="CHEBI:57692"/>
    </ligand>
</feature>
<dbReference type="Pfam" id="PF02852">
    <property type="entry name" value="Pyr_redox_dim"/>
    <property type="match status" value="1"/>
</dbReference>
<dbReference type="GO" id="GO:0045454">
    <property type="term" value="P:cell redox homeostasis"/>
    <property type="evidence" value="ECO:0007669"/>
    <property type="project" value="InterPro"/>
</dbReference>
<evidence type="ECO:0000313" key="20">
    <source>
        <dbReference type="Proteomes" id="UP000193467"/>
    </source>
</evidence>
<keyword evidence="9 15" id="KW-0676">Redox-active center</keyword>
<dbReference type="PRINTS" id="PR00368">
    <property type="entry name" value="FADPNR"/>
</dbReference>
<dbReference type="OrthoDB" id="5956163at2759"/>
<feature type="binding site" evidence="13">
    <location>
        <begin position="204"/>
        <end position="211"/>
    </location>
    <ligand>
        <name>NAD(+)</name>
        <dbReference type="ChEBI" id="CHEBI:57540"/>
    </ligand>
</feature>
<evidence type="ECO:0000256" key="2">
    <source>
        <dbReference type="ARBA" id="ARBA00011738"/>
    </source>
</evidence>
<name>A0A1Y2C0S6_9BASI</name>
<accession>A0A1Y2C0S6</accession>
<keyword evidence="8" id="KW-1015">Disulfide bond</keyword>
<evidence type="ECO:0000256" key="4">
    <source>
        <dbReference type="ARBA" id="ARBA00017111"/>
    </source>
</evidence>
<keyword evidence="16" id="KW-0963">Cytoplasm</keyword>
<dbReference type="PROSITE" id="PS00076">
    <property type="entry name" value="PYRIDINE_REDOX_1"/>
    <property type="match status" value="1"/>
</dbReference>
<evidence type="ECO:0000256" key="16">
    <source>
        <dbReference type="RuleBase" id="RU365016"/>
    </source>
</evidence>
<dbReference type="InterPro" id="IPR001100">
    <property type="entry name" value="Pyr_nuc-diS_OxRdtase"/>
</dbReference>
<evidence type="ECO:0000256" key="1">
    <source>
        <dbReference type="ARBA" id="ARBA00007532"/>
    </source>
</evidence>
<dbReference type="PANTHER" id="PTHR42737">
    <property type="entry name" value="GLUTATHIONE REDUCTASE"/>
    <property type="match status" value="1"/>
</dbReference>
<evidence type="ECO:0000256" key="9">
    <source>
        <dbReference type="ARBA" id="ARBA00023284"/>
    </source>
</evidence>
<gene>
    <name evidence="19" type="ORF">BCR35DRAFT_285592</name>
</gene>
<keyword evidence="13" id="KW-0520">NAD</keyword>
<feature type="binding site" evidence="13">
    <location>
        <position position="340"/>
    </location>
    <ligand>
        <name>FAD</name>
        <dbReference type="ChEBI" id="CHEBI:57692"/>
    </ligand>
</feature>
<sequence>MAPVPFKSTAAEKGKDHYDLLVIGGGSGGLGAARRAAQYGAKVAIIEETWRLGGTCVNVGCVPKKVMWHAADLREKLHQANAYGYKVTEEQTAIDWPTLKGKRDKYIERLNGIYERNVDKDGVDYITGHARFVDRNTLSVSPTYPESKAHGGADVERKYTADRIVIAVGGTPTKPTNIEGAELGFDSDGFFDLKELPKRAVVVGAGYIAVELAGIFNALGAETHLLIRRDKILKAFDPMLQDTLQKHMEHSGVKVHTKTQITKITTEVEKPDLTVPFPKTVHVDSGEPIEADVVLFAIGRHSMTYDLGIDNVGVKLQKNGDVVVDEYQTTNVDNIFAIGDVGGVELLTPVAIAAGRRLSNRIYGGVKGDKLDYTNVPTVVFSHPTIGTVGLTEPQAREKYGDDQIKVYKATFTSLYYSMMDPEDKEPTAFKLIVQGPEEKVVGLHLIGVGSDEMLQGFAVAIKMGATFKDFADTVAIHPTSAEEIVTMR</sequence>
<dbReference type="GO" id="GO:0050661">
    <property type="term" value="F:NADP binding"/>
    <property type="evidence" value="ECO:0007669"/>
    <property type="project" value="InterPro"/>
</dbReference>
<evidence type="ECO:0000313" key="19">
    <source>
        <dbReference type="EMBL" id="ORY40632.1"/>
    </source>
</evidence>
<dbReference type="GO" id="GO:0004362">
    <property type="term" value="F:glutathione-disulfide reductase (NADPH) activity"/>
    <property type="evidence" value="ECO:0007669"/>
    <property type="project" value="UniProtKB-EC"/>
</dbReference>
<evidence type="ECO:0000259" key="17">
    <source>
        <dbReference type="Pfam" id="PF02852"/>
    </source>
</evidence>
<keyword evidence="6 13" id="KW-0274">FAD</keyword>
<dbReference type="NCBIfam" id="TIGR01421">
    <property type="entry name" value="gluta_reduc_1"/>
    <property type="match status" value="1"/>
</dbReference>
<dbReference type="GO" id="GO:0034599">
    <property type="term" value="P:cellular response to oxidative stress"/>
    <property type="evidence" value="ECO:0007669"/>
    <property type="project" value="TreeGrafter"/>
</dbReference>
<dbReference type="Pfam" id="PF07992">
    <property type="entry name" value="Pyr_redox_2"/>
    <property type="match status" value="1"/>
</dbReference>
<dbReference type="InterPro" id="IPR006322">
    <property type="entry name" value="Glutathione_Rdtase_euk/bac"/>
</dbReference>
<feature type="domain" description="FAD/NAD(P)-binding" evidence="18">
    <location>
        <begin position="18"/>
        <end position="355"/>
    </location>
</feature>
<comment type="cofactor">
    <cofactor evidence="13">
        <name>FAD</name>
        <dbReference type="ChEBI" id="CHEBI:57692"/>
    </cofactor>
    <text evidence="13">Binds 1 FAD per subunit.</text>
</comment>
<keyword evidence="5 15" id="KW-0285">Flavoprotein</keyword>
<keyword evidence="7 15" id="KW-0560">Oxidoreductase</keyword>
<dbReference type="Proteomes" id="UP000193467">
    <property type="component" value="Unassembled WGS sequence"/>
</dbReference>
<dbReference type="Gene3D" id="3.50.50.60">
    <property type="entry name" value="FAD/NAD(P)-binding domain"/>
    <property type="match status" value="2"/>
</dbReference>
<dbReference type="SUPFAM" id="SSF55424">
    <property type="entry name" value="FAD/NAD-linked reductases, dimerisation (C-terminal) domain"/>
    <property type="match status" value="1"/>
</dbReference>
<dbReference type="SUPFAM" id="SSF51905">
    <property type="entry name" value="FAD/NAD(P)-binding domain"/>
    <property type="match status" value="1"/>
</dbReference>
<feature type="active site" description="Proton acceptor" evidence="12">
    <location>
        <position position="478"/>
    </location>
</feature>
<dbReference type="InParanoid" id="A0A1Y2C0S6"/>
<keyword evidence="20" id="KW-1185">Reference proteome</keyword>
<comment type="catalytic activity">
    <reaction evidence="10 16">
        <text>2 glutathione + NADP(+) = glutathione disulfide + NADPH + H(+)</text>
        <dbReference type="Rhea" id="RHEA:11740"/>
        <dbReference type="ChEBI" id="CHEBI:15378"/>
        <dbReference type="ChEBI" id="CHEBI:57783"/>
        <dbReference type="ChEBI" id="CHEBI:57925"/>
        <dbReference type="ChEBI" id="CHEBI:58297"/>
        <dbReference type="ChEBI" id="CHEBI:58349"/>
        <dbReference type="EC" id="1.8.1.7"/>
    </reaction>
</comment>
<evidence type="ECO:0000256" key="14">
    <source>
        <dbReference type="PIRSR" id="PIRSR000350-4"/>
    </source>
</evidence>
<evidence type="ECO:0000256" key="12">
    <source>
        <dbReference type="PIRSR" id="PIRSR000350-2"/>
    </source>
</evidence>
<evidence type="ECO:0000256" key="13">
    <source>
        <dbReference type="PIRSR" id="PIRSR000350-3"/>
    </source>
</evidence>
<dbReference type="STRING" id="106004.A0A1Y2C0S6"/>
<dbReference type="EC" id="1.8.1.7" evidence="3 16"/>
<dbReference type="InterPro" id="IPR046952">
    <property type="entry name" value="GSHR/TRXR-like"/>
</dbReference>
<dbReference type="InterPro" id="IPR036188">
    <property type="entry name" value="FAD/NAD-bd_sf"/>
</dbReference>
<dbReference type="EMBL" id="MCGR01000140">
    <property type="protein sequence ID" value="ORY40632.1"/>
    <property type="molecule type" value="Genomic_DNA"/>
</dbReference>
<comment type="function">
    <text evidence="11 16">Catalyzes the reduction of glutathione disulfide (GSSG) to reduced glutathione (GSH). Constitutes the major mechanism to maintain a high GSH:GSSG ratio in the cytosol.</text>
</comment>
<comment type="caution">
    <text evidence="19">The sequence shown here is derived from an EMBL/GenBank/DDBJ whole genome shotgun (WGS) entry which is preliminary data.</text>
</comment>
<dbReference type="PANTHER" id="PTHR42737:SF2">
    <property type="entry name" value="GLUTATHIONE REDUCTASE"/>
    <property type="match status" value="1"/>
</dbReference>
<evidence type="ECO:0000256" key="15">
    <source>
        <dbReference type="RuleBase" id="RU003691"/>
    </source>
</evidence>
<organism evidence="19 20">
    <name type="scientific">Leucosporidium creatinivorum</name>
    <dbReference type="NCBI Taxonomy" id="106004"/>
    <lineage>
        <taxon>Eukaryota</taxon>
        <taxon>Fungi</taxon>
        <taxon>Dikarya</taxon>
        <taxon>Basidiomycota</taxon>
        <taxon>Pucciniomycotina</taxon>
        <taxon>Microbotryomycetes</taxon>
        <taxon>Leucosporidiales</taxon>
        <taxon>Leucosporidium</taxon>
    </lineage>
</organism>
<keyword evidence="13" id="KW-0547">Nucleotide-binding</keyword>
<dbReference type="GO" id="GO:0050660">
    <property type="term" value="F:flavin adenine dinucleotide binding"/>
    <property type="evidence" value="ECO:0007669"/>
    <property type="project" value="InterPro"/>
</dbReference>
<protein>
    <recommendedName>
        <fullName evidence="4 16">Glutathione reductase</fullName>
        <ecNumber evidence="3 16">1.8.1.7</ecNumber>
    </recommendedName>
</protein>
<dbReference type="NCBIfam" id="NF004776">
    <property type="entry name" value="PRK06116.1"/>
    <property type="match status" value="1"/>
</dbReference>
<evidence type="ECO:0000259" key="18">
    <source>
        <dbReference type="Pfam" id="PF07992"/>
    </source>
</evidence>
<dbReference type="InterPro" id="IPR016156">
    <property type="entry name" value="FAD/NAD-linked_Rdtase_dimer_sf"/>
</dbReference>
<dbReference type="FunCoup" id="A0A1Y2C0S6">
    <property type="interactions" value="455"/>
</dbReference>
<proteinExistence type="inferred from homology"/>
<dbReference type="GO" id="GO:0005829">
    <property type="term" value="C:cytosol"/>
    <property type="evidence" value="ECO:0007669"/>
    <property type="project" value="TreeGrafter"/>
</dbReference>
<feature type="binding site" evidence="13">
    <location>
        <position position="299"/>
    </location>
    <ligand>
        <name>NAD(+)</name>
        <dbReference type="ChEBI" id="CHEBI:57540"/>
    </ligand>
</feature>
<dbReference type="FunFam" id="3.50.50.60:FF:000235">
    <property type="entry name" value="Glutathione reductase"/>
    <property type="match status" value="1"/>
</dbReference>
<dbReference type="InterPro" id="IPR023753">
    <property type="entry name" value="FAD/NAD-binding_dom"/>
</dbReference>
<evidence type="ECO:0000256" key="5">
    <source>
        <dbReference type="ARBA" id="ARBA00022630"/>
    </source>
</evidence>
<evidence type="ECO:0000256" key="6">
    <source>
        <dbReference type="ARBA" id="ARBA00022827"/>
    </source>
</evidence>
<dbReference type="InterPro" id="IPR012999">
    <property type="entry name" value="Pyr_OxRdtase_I_AS"/>
</dbReference>
<evidence type="ECO:0000256" key="10">
    <source>
        <dbReference type="ARBA" id="ARBA00049142"/>
    </source>
</evidence>
<feature type="disulfide bond" description="Redox-active" evidence="14">
    <location>
        <begin position="56"/>
        <end position="61"/>
    </location>
</feature>
<comment type="subunit">
    <text evidence="2">Homodimer.</text>
</comment>
<comment type="similarity">
    <text evidence="1 15">Belongs to the class-I pyridine nucleotide-disulfide oxidoreductase family.</text>
</comment>
<dbReference type="PRINTS" id="PR00411">
    <property type="entry name" value="PNDRDTASEI"/>
</dbReference>
<evidence type="ECO:0000256" key="11">
    <source>
        <dbReference type="ARBA" id="ARBA00056905"/>
    </source>
</evidence>
<evidence type="ECO:0000256" key="7">
    <source>
        <dbReference type="ARBA" id="ARBA00023002"/>
    </source>
</evidence>
<evidence type="ECO:0000256" key="8">
    <source>
        <dbReference type="ARBA" id="ARBA00023157"/>
    </source>
</evidence>
<comment type="subcellular location">
    <subcellularLocation>
        <location evidence="16">Cytoplasm</location>
    </subcellularLocation>
</comment>
<reference evidence="19 20" key="1">
    <citation type="submission" date="2016-07" db="EMBL/GenBank/DDBJ databases">
        <title>Pervasive Adenine N6-methylation of Active Genes in Fungi.</title>
        <authorList>
            <consortium name="DOE Joint Genome Institute"/>
            <person name="Mondo S.J."/>
            <person name="Dannebaum R.O."/>
            <person name="Kuo R.C."/>
            <person name="Labutti K."/>
            <person name="Haridas S."/>
            <person name="Kuo A."/>
            <person name="Salamov A."/>
            <person name="Ahrendt S.R."/>
            <person name="Lipzen A."/>
            <person name="Sullivan W."/>
            <person name="Andreopoulos W.B."/>
            <person name="Clum A."/>
            <person name="Lindquist E."/>
            <person name="Daum C."/>
            <person name="Ramamoorthy G.K."/>
            <person name="Gryganskyi A."/>
            <person name="Culley D."/>
            <person name="Magnuson J.K."/>
            <person name="James T.Y."/>
            <person name="O'Malley M.A."/>
            <person name="Stajich J.E."/>
            <person name="Spatafora J.W."/>
            <person name="Visel A."/>
            <person name="Grigoriev I.V."/>
        </authorList>
    </citation>
    <scope>NUCLEOTIDE SEQUENCE [LARGE SCALE GENOMIC DNA]</scope>
    <source>
        <strain evidence="19 20">62-1032</strain>
    </source>
</reference>
<dbReference type="AlphaFoldDB" id="A0A1Y2C0S6"/>
<evidence type="ECO:0000256" key="3">
    <source>
        <dbReference type="ARBA" id="ARBA00012607"/>
    </source>
</evidence>
<dbReference type="GO" id="GO:0005739">
    <property type="term" value="C:mitochondrion"/>
    <property type="evidence" value="ECO:0007669"/>
    <property type="project" value="TreeGrafter"/>
</dbReference>
<dbReference type="FunFam" id="3.30.390.30:FF:000003">
    <property type="entry name" value="Glutathione reductase"/>
    <property type="match status" value="1"/>
</dbReference>
<dbReference type="Gene3D" id="3.30.390.30">
    <property type="match status" value="1"/>
</dbReference>
<dbReference type="InterPro" id="IPR004099">
    <property type="entry name" value="Pyr_nucl-diS_OxRdtase_dimer"/>
</dbReference>
<feature type="domain" description="Pyridine nucleotide-disulphide oxidoreductase dimerisation" evidence="17">
    <location>
        <begin position="376"/>
        <end position="488"/>
    </location>
</feature>